<dbReference type="Proteomes" id="UP000519439">
    <property type="component" value="Unassembled WGS sequence"/>
</dbReference>
<evidence type="ECO:0000259" key="3">
    <source>
        <dbReference type="SMART" id="SM00822"/>
    </source>
</evidence>
<evidence type="ECO:0000313" key="4">
    <source>
        <dbReference type="EMBL" id="MBB4038442.1"/>
    </source>
</evidence>
<proteinExistence type="inferred from homology"/>
<dbReference type="InterPro" id="IPR002347">
    <property type="entry name" value="SDR_fam"/>
</dbReference>
<dbReference type="GO" id="GO:0016616">
    <property type="term" value="F:oxidoreductase activity, acting on the CH-OH group of donors, NAD or NADP as acceptor"/>
    <property type="evidence" value="ECO:0007669"/>
    <property type="project" value="TreeGrafter"/>
</dbReference>
<dbReference type="GO" id="GO:0030497">
    <property type="term" value="P:fatty acid elongation"/>
    <property type="evidence" value="ECO:0007669"/>
    <property type="project" value="TreeGrafter"/>
</dbReference>
<dbReference type="EMBL" id="JACIDC010000001">
    <property type="protein sequence ID" value="MBB4038442.1"/>
    <property type="molecule type" value="Genomic_DNA"/>
</dbReference>
<sequence>MDVKDQSIVVTGGASGLGRSVCCTLAAAGARIAIIDIDRQAAEALAAELETAGGRVAAICGDITRKASAHALFEQAVNALGPIQGLVNCAGVYPRRPILEVSDEDWDFSFAVNVRGLYHMSVAAIEHMRLRRSGRIVNVASIDAFKAHPKNIHYASMKAAVVSLTKSLGEAFASDGVLINGVAPAAIATEKAKASGFLPEIAATTPIGRAADPEDVAELVQFLLSKSNRYMVGEVVVISGGYFIP</sequence>
<comment type="similarity">
    <text evidence="1">Belongs to the short-chain dehydrogenases/reductases (SDR) family.</text>
</comment>
<dbReference type="Gene3D" id="3.40.50.720">
    <property type="entry name" value="NAD(P)-binding Rossmann-like Domain"/>
    <property type="match status" value="1"/>
</dbReference>
<dbReference type="SUPFAM" id="SSF51735">
    <property type="entry name" value="NAD(P)-binding Rossmann-fold domains"/>
    <property type="match status" value="1"/>
</dbReference>
<dbReference type="AlphaFoldDB" id="A0A7W6IBK0"/>
<evidence type="ECO:0000256" key="2">
    <source>
        <dbReference type="ARBA" id="ARBA00023002"/>
    </source>
</evidence>
<organism evidence="4 5">
    <name type="scientific">Microvirga flocculans</name>
    <dbReference type="NCBI Taxonomy" id="217168"/>
    <lineage>
        <taxon>Bacteria</taxon>
        <taxon>Pseudomonadati</taxon>
        <taxon>Pseudomonadota</taxon>
        <taxon>Alphaproteobacteria</taxon>
        <taxon>Hyphomicrobiales</taxon>
        <taxon>Methylobacteriaceae</taxon>
        <taxon>Microvirga</taxon>
    </lineage>
</organism>
<dbReference type="PRINTS" id="PR00081">
    <property type="entry name" value="GDHRDH"/>
</dbReference>
<protein>
    <submittedName>
        <fullName evidence="4">NAD(P)-dependent dehydrogenase (Short-subunit alcohol dehydrogenase family)</fullName>
    </submittedName>
</protein>
<dbReference type="PANTHER" id="PTHR42760:SF135">
    <property type="entry name" value="BLL7886 PROTEIN"/>
    <property type="match status" value="1"/>
</dbReference>
<dbReference type="Pfam" id="PF13561">
    <property type="entry name" value="adh_short_C2"/>
    <property type="match status" value="1"/>
</dbReference>
<dbReference type="PRINTS" id="PR00080">
    <property type="entry name" value="SDRFAMILY"/>
</dbReference>
<feature type="domain" description="Ketoreductase" evidence="3">
    <location>
        <begin position="6"/>
        <end position="148"/>
    </location>
</feature>
<keyword evidence="2" id="KW-0560">Oxidoreductase</keyword>
<gene>
    <name evidence="4" type="ORF">GGR34_000071</name>
</gene>
<dbReference type="SMART" id="SM00822">
    <property type="entry name" value="PKS_KR"/>
    <property type="match status" value="1"/>
</dbReference>
<dbReference type="InterPro" id="IPR057326">
    <property type="entry name" value="KR_dom"/>
</dbReference>
<dbReference type="FunFam" id="3.40.50.720:FF:000173">
    <property type="entry name" value="3-oxoacyl-[acyl-carrier protein] reductase"/>
    <property type="match status" value="1"/>
</dbReference>
<evidence type="ECO:0000313" key="5">
    <source>
        <dbReference type="Proteomes" id="UP000519439"/>
    </source>
</evidence>
<dbReference type="InterPro" id="IPR036291">
    <property type="entry name" value="NAD(P)-bd_dom_sf"/>
</dbReference>
<name>A0A7W6IBK0_9HYPH</name>
<evidence type="ECO:0000256" key="1">
    <source>
        <dbReference type="ARBA" id="ARBA00006484"/>
    </source>
</evidence>
<dbReference type="PANTHER" id="PTHR42760">
    <property type="entry name" value="SHORT-CHAIN DEHYDROGENASES/REDUCTASES FAMILY MEMBER"/>
    <property type="match status" value="1"/>
</dbReference>
<keyword evidence="5" id="KW-1185">Reference proteome</keyword>
<dbReference type="CDD" id="cd05233">
    <property type="entry name" value="SDR_c"/>
    <property type="match status" value="1"/>
</dbReference>
<accession>A0A7W6IBK0</accession>
<comment type="caution">
    <text evidence="4">The sequence shown here is derived from an EMBL/GenBank/DDBJ whole genome shotgun (WGS) entry which is preliminary data.</text>
</comment>
<dbReference type="RefSeq" id="WP_027314741.1">
    <property type="nucleotide sequence ID" value="NZ_JACIDC010000001.1"/>
</dbReference>
<reference evidence="4 5" key="1">
    <citation type="submission" date="2020-08" db="EMBL/GenBank/DDBJ databases">
        <title>Genomic Encyclopedia of Type Strains, Phase IV (KMG-IV): sequencing the most valuable type-strain genomes for metagenomic binning, comparative biology and taxonomic classification.</title>
        <authorList>
            <person name="Goeker M."/>
        </authorList>
    </citation>
    <scope>NUCLEOTIDE SEQUENCE [LARGE SCALE GENOMIC DNA]</scope>
    <source>
        <strain evidence="4 5">DSM 15743</strain>
    </source>
</reference>